<dbReference type="InterPro" id="IPR044929">
    <property type="entry name" value="DNA/RNA_non-sp_Endonuclease_sf"/>
</dbReference>
<keyword evidence="7" id="KW-0812">Transmembrane</keyword>
<dbReference type="GO" id="GO:0046872">
    <property type="term" value="F:metal ion binding"/>
    <property type="evidence" value="ECO:0007669"/>
    <property type="project" value="UniProtKB-KW"/>
</dbReference>
<evidence type="ECO:0000256" key="1">
    <source>
        <dbReference type="ARBA" id="ARBA00004613"/>
    </source>
</evidence>
<dbReference type="InterPro" id="IPR036024">
    <property type="entry name" value="Somatomedin_B-like_dom_sf"/>
</dbReference>
<dbReference type="Pfam" id="PF01223">
    <property type="entry name" value="Endonuclease_NS"/>
    <property type="match status" value="1"/>
</dbReference>
<keyword evidence="2" id="KW-0964">Secreted</keyword>
<dbReference type="OrthoDB" id="415411at2759"/>
<protein>
    <recommendedName>
        <fullName evidence="8">SMB domain-containing protein</fullName>
    </recommendedName>
</protein>
<dbReference type="SMART" id="SM00892">
    <property type="entry name" value="Endonuclease_NS"/>
    <property type="match status" value="1"/>
</dbReference>
<evidence type="ECO:0000313" key="10">
    <source>
        <dbReference type="Proteomes" id="UP000287033"/>
    </source>
</evidence>
<evidence type="ECO:0000256" key="2">
    <source>
        <dbReference type="ARBA" id="ARBA00022525"/>
    </source>
</evidence>
<keyword evidence="5" id="KW-1015">Disulfide bond</keyword>
<dbReference type="SUPFAM" id="SSF53649">
    <property type="entry name" value="Alkaline phosphatase-like"/>
    <property type="match status" value="1"/>
</dbReference>
<dbReference type="InterPro" id="IPR020821">
    <property type="entry name" value="ENPP1-3/EXOG-like_nuc-like"/>
</dbReference>
<keyword evidence="3" id="KW-0479">Metal-binding</keyword>
<organism evidence="9 10">
    <name type="scientific">Chiloscyllium punctatum</name>
    <name type="common">Brownbanded bambooshark</name>
    <name type="synonym">Hemiscyllium punctatum</name>
    <dbReference type="NCBI Taxonomy" id="137246"/>
    <lineage>
        <taxon>Eukaryota</taxon>
        <taxon>Metazoa</taxon>
        <taxon>Chordata</taxon>
        <taxon>Craniata</taxon>
        <taxon>Vertebrata</taxon>
        <taxon>Chondrichthyes</taxon>
        <taxon>Elasmobranchii</taxon>
        <taxon>Galeomorphii</taxon>
        <taxon>Galeoidea</taxon>
        <taxon>Orectolobiformes</taxon>
        <taxon>Hemiscylliidae</taxon>
        <taxon>Chiloscyllium</taxon>
    </lineage>
</organism>
<feature type="domain" description="SMB" evidence="8">
    <location>
        <begin position="61"/>
        <end position="104"/>
    </location>
</feature>
<dbReference type="InterPro" id="IPR002591">
    <property type="entry name" value="Phosphodiest/P_Trfase"/>
</dbReference>
<dbReference type="GO" id="GO:0003676">
    <property type="term" value="F:nucleic acid binding"/>
    <property type="evidence" value="ECO:0007669"/>
    <property type="project" value="InterPro"/>
</dbReference>
<evidence type="ECO:0000256" key="6">
    <source>
        <dbReference type="ARBA" id="ARBA00023180"/>
    </source>
</evidence>
<proteinExistence type="predicted"/>
<evidence type="ECO:0000313" key="9">
    <source>
        <dbReference type="EMBL" id="GCC23754.1"/>
    </source>
</evidence>
<feature type="transmembrane region" description="Helical" evidence="7">
    <location>
        <begin position="28"/>
        <end position="50"/>
    </location>
</feature>
<name>A0A401S020_CHIPU</name>
<dbReference type="SUPFAM" id="SSF90188">
    <property type="entry name" value="Somatomedin B domain"/>
    <property type="match status" value="2"/>
</dbReference>
<keyword evidence="7" id="KW-0472">Membrane</keyword>
<evidence type="ECO:0000256" key="5">
    <source>
        <dbReference type="ARBA" id="ARBA00023157"/>
    </source>
</evidence>
<evidence type="ECO:0000256" key="7">
    <source>
        <dbReference type="SAM" id="Phobius"/>
    </source>
</evidence>
<dbReference type="Proteomes" id="UP000287033">
    <property type="component" value="Unassembled WGS sequence"/>
</dbReference>
<dbReference type="PROSITE" id="PS00524">
    <property type="entry name" value="SMB_1"/>
    <property type="match status" value="2"/>
</dbReference>
<gene>
    <name evidence="9" type="ORF">chiPu_0002152</name>
</gene>
<evidence type="ECO:0000256" key="4">
    <source>
        <dbReference type="ARBA" id="ARBA00022801"/>
    </source>
</evidence>
<keyword evidence="10" id="KW-1185">Reference proteome</keyword>
<dbReference type="SMART" id="SM00477">
    <property type="entry name" value="NUC"/>
    <property type="match status" value="1"/>
</dbReference>
<dbReference type="FunFam" id="4.10.410.20:FF:000001">
    <property type="entry name" value="Ectonucleotide pyrophosphatase/phosphodiesterase family member 2"/>
    <property type="match status" value="1"/>
</dbReference>
<dbReference type="CDD" id="cd00091">
    <property type="entry name" value="NUC"/>
    <property type="match status" value="1"/>
</dbReference>
<keyword evidence="7" id="KW-1133">Transmembrane helix</keyword>
<comment type="caution">
    <text evidence="9">The sequence shown here is derived from an EMBL/GenBank/DDBJ whole genome shotgun (WGS) entry which is preliminary data.</text>
</comment>
<dbReference type="InterPro" id="IPR001212">
    <property type="entry name" value="Somatomedin_B_dom"/>
</dbReference>
<dbReference type="InterPro" id="IPR001604">
    <property type="entry name" value="Endo_G_ENPP1-like_dom"/>
</dbReference>
<dbReference type="InterPro" id="IPR044925">
    <property type="entry name" value="His-Me_finger_sf"/>
</dbReference>
<dbReference type="GO" id="GO:0005576">
    <property type="term" value="C:extracellular region"/>
    <property type="evidence" value="ECO:0007669"/>
    <property type="project" value="UniProtKB-SubCell"/>
</dbReference>
<dbReference type="CDD" id="cd16018">
    <property type="entry name" value="Enpp"/>
    <property type="match status" value="1"/>
</dbReference>
<keyword evidence="4" id="KW-0378">Hydrolase</keyword>
<dbReference type="Gene3D" id="3.40.720.10">
    <property type="entry name" value="Alkaline Phosphatase, subunit A"/>
    <property type="match status" value="1"/>
</dbReference>
<dbReference type="OMA" id="LFRCGER"/>
<dbReference type="PANTHER" id="PTHR10151">
    <property type="entry name" value="ECTONUCLEOTIDE PYROPHOSPHATASE/PHOSPHODIESTERASE"/>
    <property type="match status" value="1"/>
</dbReference>
<dbReference type="EMBL" id="BEZZ01000037">
    <property type="protein sequence ID" value="GCC23754.1"/>
    <property type="molecule type" value="Genomic_DNA"/>
</dbReference>
<evidence type="ECO:0000259" key="8">
    <source>
        <dbReference type="PROSITE" id="PS50958"/>
    </source>
</evidence>
<dbReference type="AlphaFoldDB" id="A0A401S020"/>
<comment type="subcellular location">
    <subcellularLocation>
        <location evidence="1">Secreted</location>
    </subcellularLocation>
</comment>
<dbReference type="Pfam" id="PF01663">
    <property type="entry name" value="Phosphodiest"/>
    <property type="match status" value="1"/>
</dbReference>
<accession>A0A401S020</accession>
<dbReference type="Pfam" id="PF01033">
    <property type="entry name" value="Somatomedin_B"/>
    <property type="match status" value="2"/>
</dbReference>
<dbReference type="PROSITE" id="PS50958">
    <property type="entry name" value="SMB_2"/>
    <property type="match status" value="2"/>
</dbReference>
<reference evidence="9 10" key="1">
    <citation type="journal article" date="2018" name="Nat. Ecol. Evol.">
        <title>Shark genomes provide insights into elasmobranch evolution and the origin of vertebrates.</title>
        <authorList>
            <person name="Hara Y"/>
            <person name="Yamaguchi K"/>
            <person name="Onimaru K"/>
            <person name="Kadota M"/>
            <person name="Koyanagi M"/>
            <person name="Keeley SD"/>
            <person name="Tatsumi K"/>
            <person name="Tanaka K"/>
            <person name="Motone F"/>
            <person name="Kageyama Y"/>
            <person name="Nozu R"/>
            <person name="Adachi N"/>
            <person name="Nishimura O"/>
            <person name="Nakagawa R"/>
            <person name="Tanegashima C"/>
            <person name="Kiyatake I"/>
            <person name="Matsumoto R"/>
            <person name="Murakumo K"/>
            <person name="Nishida K"/>
            <person name="Terakita A"/>
            <person name="Kuratani S"/>
            <person name="Sato K"/>
            <person name="Hyodo S Kuraku.S."/>
        </authorList>
    </citation>
    <scope>NUCLEOTIDE SEQUENCE [LARGE SCALE GENOMIC DNA]</scope>
</reference>
<keyword evidence="6" id="KW-0325">Glycoprotein</keyword>
<feature type="domain" description="SMB" evidence="8">
    <location>
        <begin position="105"/>
        <end position="149"/>
    </location>
</feature>
<dbReference type="Gene3D" id="4.10.410.20">
    <property type="match status" value="2"/>
</dbReference>
<dbReference type="GO" id="GO:0009143">
    <property type="term" value="P:nucleoside triphosphate catabolic process"/>
    <property type="evidence" value="ECO:0007669"/>
    <property type="project" value="TreeGrafter"/>
</dbReference>
<dbReference type="SUPFAM" id="SSF54060">
    <property type="entry name" value="His-Me finger endonucleases"/>
    <property type="match status" value="1"/>
</dbReference>
<dbReference type="InterPro" id="IPR017850">
    <property type="entry name" value="Alkaline_phosphatase_core_sf"/>
</dbReference>
<sequence>MHSSQDQMVYFQVDTEQKENKELKMYKVLCGVLLVCLVVISLGLGLGLGLHQRPQQPSVAKTISCRNQCFAPFDEESMDCRCDRLCNEAGSCCWDFSEICLQPAELWTCTKFRCGESRLPTSRCSCSDDCLENGDCCTDYKTVCKAETSWVEDECEEITAPQCPAGFSQPPLILVSLDGFRAEYLKTWYGLMPAIDKLKKCGTHSQYMRSMYPTKTFPNHYTIVTGLYSETHGIVDNNMYDVKLNMSFSLSGDEKNNPVWWGGQPLWLTAMYQGLQAGTFFWPGSEVKINGTYPNKYVKFNKSIPFEQRVFTLLKWLSLPESERPHFYTLYLEEPDSAGHSFGPVSSGVIEALQSVDQIIGMLMDGLKQKNLHKCVNLIIVADHGMEKTFCDQIEYMTKYFKTVDDLYVYSGPAARIRAKNCQYQDQHFIPYMAYDLPKRFHFANNIRIDKEVHLYLDKQWLAGRDPLTFSFCGGGNHGYDNEYKSMQAIFIAHGPAFKYKTEVNPFDNIELYNMMCDLLQITPSSNNGSHGSLNHLLKNPSYKPTLPTEVSALSVCPLSTLVPNDDLGCSIHGLTMNILELNKRMNLTVAEVKKVEAITMPYGRPRVLQKNSTYCLLHQASYVTGYSADILMPLWSAYSIPKLTEISQNVSDCLRADPRILANNSQKCSNYNPELNITYDFLRIPNLSESEVEQYDALITSNIVPMYSAFQKIWHYFHNTMLPRDAAQSNGINVMTGPVFDYNYDGHFDTLEQIKGHVNGTVIPIPTHFYVVLTNCNNTAQTPQQCKGSLRARSFILPHRQDNSESCPNNKKESQWIEERIWAHTARVRDVELITGLDFYQERKQPVNEILQLKTFLPEFTPNV</sequence>
<dbReference type="GO" id="GO:0047429">
    <property type="term" value="F:nucleoside triphosphate diphosphatase activity"/>
    <property type="evidence" value="ECO:0007669"/>
    <property type="project" value="TreeGrafter"/>
</dbReference>
<evidence type="ECO:0000256" key="3">
    <source>
        <dbReference type="ARBA" id="ARBA00022723"/>
    </source>
</evidence>
<dbReference type="SMART" id="SM00201">
    <property type="entry name" value="SO"/>
    <property type="match status" value="2"/>
</dbReference>
<dbReference type="PANTHER" id="PTHR10151:SF107">
    <property type="entry name" value="ECTONUCLEOTIDE PYROPHOSPHATASE_PHOSPHODIESTERASE FAMILY MEMBER 3"/>
    <property type="match status" value="1"/>
</dbReference>
<dbReference type="Gene3D" id="3.40.570.10">
    <property type="entry name" value="Extracellular Endonuclease, subunit A"/>
    <property type="match status" value="1"/>
</dbReference>
<dbReference type="STRING" id="137246.A0A401S020"/>